<dbReference type="Gene3D" id="1.20.120.530">
    <property type="entry name" value="GntR ligand-binding domain-like"/>
    <property type="match status" value="1"/>
</dbReference>
<evidence type="ECO:0000256" key="4">
    <source>
        <dbReference type="SAM" id="Coils"/>
    </source>
</evidence>
<dbReference type="SUPFAM" id="SSF46785">
    <property type="entry name" value="Winged helix' DNA-binding domain"/>
    <property type="match status" value="1"/>
</dbReference>
<dbReference type="GO" id="GO:0003700">
    <property type="term" value="F:DNA-binding transcription factor activity"/>
    <property type="evidence" value="ECO:0007669"/>
    <property type="project" value="InterPro"/>
</dbReference>
<keyword evidence="2" id="KW-0238">DNA-binding</keyword>
<dbReference type="CDD" id="cd07377">
    <property type="entry name" value="WHTH_GntR"/>
    <property type="match status" value="1"/>
</dbReference>
<evidence type="ECO:0000259" key="5">
    <source>
        <dbReference type="PROSITE" id="PS50949"/>
    </source>
</evidence>
<evidence type="ECO:0000256" key="3">
    <source>
        <dbReference type="ARBA" id="ARBA00023163"/>
    </source>
</evidence>
<dbReference type="GO" id="GO:0003677">
    <property type="term" value="F:DNA binding"/>
    <property type="evidence" value="ECO:0007669"/>
    <property type="project" value="UniProtKB-KW"/>
</dbReference>
<name>A0A366HTC7_9BACT</name>
<sequence length="228" mass="25823">MSSLPPNGLQAIRRSTLAEEVAAQVRRAIISGQIAEGSQVSEPKLAEQLHVSRVPVREALAELEHDGVVVFDHRGRCQVRQFTKADFEEILSLRLNLELMSVKLAAEKVTSQDLALLKSNLDALEEEKDVTNISRLDVEFHDLIMQAARHERLRVCWHTVRTQFELLLAKAHRWQAANDIPVSDHALRGHRPIFRALSAGDPEKAVQQMQKHIREWAEWMPADETTVA</sequence>
<dbReference type="EMBL" id="QNRR01000001">
    <property type="protein sequence ID" value="RBP47533.1"/>
    <property type="molecule type" value="Genomic_DNA"/>
</dbReference>
<dbReference type="Pfam" id="PF07729">
    <property type="entry name" value="FCD"/>
    <property type="match status" value="1"/>
</dbReference>
<dbReference type="OrthoDB" id="185175at2"/>
<dbReference type="Pfam" id="PF00392">
    <property type="entry name" value="GntR"/>
    <property type="match status" value="1"/>
</dbReference>
<dbReference type="PANTHER" id="PTHR43537:SF24">
    <property type="entry name" value="GLUCONATE OPERON TRANSCRIPTIONAL REPRESSOR"/>
    <property type="match status" value="1"/>
</dbReference>
<dbReference type="RefSeq" id="WP_113956462.1">
    <property type="nucleotide sequence ID" value="NZ_QNRR01000001.1"/>
</dbReference>
<dbReference type="InterPro" id="IPR036388">
    <property type="entry name" value="WH-like_DNA-bd_sf"/>
</dbReference>
<dbReference type="SMART" id="SM00895">
    <property type="entry name" value="FCD"/>
    <property type="match status" value="1"/>
</dbReference>
<dbReference type="SMART" id="SM00345">
    <property type="entry name" value="HTH_GNTR"/>
    <property type="match status" value="1"/>
</dbReference>
<dbReference type="InterPro" id="IPR011711">
    <property type="entry name" value="GntR_C"/>
</dbReference>
<evidence type="ECO:0000313" key="6">
    <source>
        <dbReference type="EMBL" id="RBP47533.1"/>
    </source>
</evidence>
<dbReference type="InterPro" id="IPR036390">
    <property type="entry name" value="WH_DNA-bd_sf"/>
</dbReference>
<dbReference type="InterPro" id="IPR000524">
    <property type="entry name" value="Tscrpt_reg_HTH_GntR"/>
</dbReference>
<dbReference type="SUPFAM" id="SSF48008">
    <property type="entry name" value="GntR ligand-binding domain-like"/>
    <property type="match status" value="1"/>
</dbReference>
<organism evidence="6 7">
    <name type="scientific">Roseimicrobium gellanilyticum</name>
    <dbReference type="NCBI Taxonomy" id="748857"/>
    <lineage>
        <taxon>Bacteria</taxon>
        <taxon>Pseudomonadati</taxon>
        <taxon>Verrucomicrobiota</taxon>
        <taxon>Verrucomicrobiia</taxon>
        <taxon>Verrucomicrobiales</taxon>
        <taxon>Verrucomicrobiaceae</taxon>
        <taxon>Roseimicrobium</taxon>
    </lineage>
</organism>
<dbReference type="AlphaFoldDB" id="A0A366HTC7"/>
<keyword evidence="4" id="KW-0175">Coiled coil</keyword>
<protein>
    <submittedName>
        <fullName evidence="6">GntR family transcriptional regulator</fullName>
    </submittedName>
</protein>
<comment type="caution">
    <text evidence="6">The sequence shown here is derived from an EMBL/GenBank/DDBJ whole genome shotgun (WGS) entry which is preliminary data.</text>
</comment>
<keyword evidence="1" id="KW-0805">Transcription regulation</keyword>
<dbReference type="Proteomes" id="UP000253426">
    <property type="component" value="Unassembled WGS sequence"/>
</dbReference>
<dbReference type="Gene3D" id="1.10.10.10">
    <property type="entry name" value="Winged helix-like DNA-binding domain superfamily/Winged helix DNA-binding domain"/>
    <property type="match status" value="1"/>
</dbReference>
<evidence type="ECO:0000256" key="2">
    <source>
        <dbReference type="ARBA" id="ARBA00023125"/>
    </source>
</evidence>
<keyword evidence="7" id="KW-1185">Reference proteome</keyword>
<dbReference type="PANTHER" id="PTHR43537">
    <property type="entry name" value="TRANSCRIPTIONAL REGULATOR, GNTR FAMILY"/>
    <property type="match status" value="1"/>
</dbReference>
<evidence type="ECO:0000256" key="1">
    <source>
        <dbReference type="ARBA" id="ARBA00023015"/>
    </source>
</evidence>
<reference evidence="6 7" key="1">
    <citation type="submission" date="2018-06" db="EMBL/GenBank/DDBJ databases">
        <title>Genomic Encyclopedia of Type Strains, Phase IV (KMG-IV): sequencing the most valuable type-strain genomes for metagenomic binning, comparative biology and taxonomic classification.</title>
        <authorList>
            <person name="Goeker M."/>
        </authorList>
    </citation>
    <scope>NUCLEOTIDE SEQUENCE [LARGE SCALE GENOMIC DNA]</scope>
    <source>
        <strain evidence="6 7">DSM 25532</strain>
    </source>
</reference>
<dbReference type="InterPro" id="IPR008920">
    <property type="entry name" value="TF_FadR/GntR_C"/>
</dbReference>
<dbReference type="PRINTS" id="PR00035">
    <property type="entry name" value="HTHGNTR"/>
</dbReference>
<evidence type="ECO:0000313" key="7">
    <source>
        <dbReference type="Proteomes" id="UP000253426"/>
    </source>
</evidence>
<feature type="domain" description="HTH gntR-type" evidence="5">
    <location>
        <begin position="15"/>
        <end position="82"/>
    </location>
</feature>
<dbReference type="PROSITE" id="PS50949">
    <property type="entry name" value="HTH_GNTR"/>
    <property type="match status" value="1"/>
</dbReference>
<gene>
    <name evidence="6" type="ORF">DES53_101330</name>
</gene>
<feature type="coiled-coil region" evidence="4">
    <location>
        <begin position="107"/>
        <end position="134"/>
    </location>
</feature>
<keyword evidence="3" id="KW-0804">Transcription</keyword>
<accession>A0A366HTC7</accession>
<proteinExistence type="predicted"/>